<gene>
    <name evidence="1" type="primary">Cfap47_1</name>
    <name evidence="1" type="ORF">TOXRED_R13174</name>
</gene>
<keyword evidence="2" id="KW-1185">Reference proteome</keyword>
<reference evidence="1 2" key="1">
    <citation type="submission" date="2019-09" db="EMBL/GenBank/DDBJ databases">
        <title>Bird 10,000 Genomes (B10K) Project - Family phase.</title>
        <authorList>
            <person name="Zhang G."/>
        </authorList>
    </citation>
    <scope>NUCLEOTIDE SEQUENCE [LARGE SCALE GENOMIC DNA]</scope>
    <source>
        <strain evidence="1">B10K-DU-002-15</strain>
        <tissue evidence="1">Muscle</tissue>
    </source>
</reference>
<accession>A0A7K5IT21</accession>
<dbReference type="PANTHER" id="PTHR45912">
    <property type="entry name" value="CILIA- AND FLAGELLA-ASSOCIATED PROTEIN 47"/>
    <property type="match status" value="1"/>
</dbReference>
<dbReference type="InterPro" id="IPR013783">
    <property type="entry name" value="Ig-like_fold"/>
</dbReference>
<feature type="non-terminal residue" evidence="1">
    <location>
        <position position="1"/>
    </location>
</feature>
<proteinExistence type="predicted"/>
<feature type="non-terminal residue" evidence="1">
    <location>
        <position position="873"/>
    </location>
</feature>
<dbReference type="Proteomes" id="UP000523146">
    <property type="component" value="Unassembled WGS sequence"/>
</dbReference>
<dbReference type="Gene3D" id="2.60.40.10">
    <property type="entry name" value="Immunoglobulins"/>
    <property type="match status" value="5"/>
</dbReference>
<organism evidence="1 2">
    <name type="scientific">Toxostoma redivivum</name>
    <name type="common">California thrasher</name>
    <dbReference type="NCBI Taxonomy" id="99882"/>
    <lineage>
        <taxon>Eukaryota</taxon>
        <taxon>Metazoa</taxon>
        <taxon>Chordata</taxon>
        <taxon>Craniata</taxon>
        <taxon>Vertebrata</taxon>
        <taxon>Euteleostomi</taxon>
        <taxon>Archelosauria</taxon>
        <taxon>Archosauria</taxon>
        <taxon>Dinosauria</taxon>
        <taxon>Saurischia</taxon>
        <taxon>Theropoda</taxon>
        <taxon>Coelurosauria</taxon>
        <taxon>Aves</taxon>
        <taxon>Neognathae</taxon>
        <taxon>Neoaves</taxon>
        <taxon>Telluraves</taxon>
        <taxon>Australaves</taxon>
        <taxon>Passeriformes</taxon>
        <taxon>Mimidae</taxon>
        <taxon>Toxostoma</taxon>
    </lineage>
</organism>
<name>A0A7K5IT21_TOXRE</name>
<evidence type="ECO:0000313" key="1">
    <source>
        <dbReference type="EMBL" id="NWS84634.1"/>
    </source>
</evidence>
<sequence>QFKLIVENPEKPIASGLQFKAVVEYTPKCAEDLRDKLTLLVDDDVVHIPLLGLIPYCDLEIESEVNFGEMIANNKLVTKEISIANRGTTSGIFRILYDGVVLLHIKPARGVVKPKSVRKIGVDICTDVPGVIKEMMKVELENRGWTEVWIKGVVVEQVLKVLGVSCEKVLKCINFGPLYFGTSKTEQIHLYNESPECMDWVAVLEENAIGGEMGTDLQRSTDAVLHDLSLKNKDVDVSTLVLCVPNEGSLLPYEKTLITLCFSPEKFERDFEVNDTSLIQDYVLFLRFESVGKRGGCLQNLSDDATATTRSNSRHVDLALMGSGFPVILTFKPGTVINFKDCYLGEQAQVVCTMKNESKFLPVTFSFRKTAHFNVFPERGKIKKKSEKEVMISFSPHQIGTFEMKQIIDIVGTGVDKNDVNVLKTSTKSFHQICLTLLGVCKSKQKSVVFTINPGLTPLISNATGQFVVRGTGQLSDTAPVAVLKSTQTQIHTHRKNRNCKDDALIAFPNDRAASLRPSEWNKKYRTIFTKTERYNYIDPEFAYTDSERLLKEANKKHYVDFISHLRQRRLVRESIRQFYIYNNPVSIGIKPAEGLKSPRISVADFLKEKPQPKMLPLDDNCILTSRKLAAIVSKSTNKGVWSWLSPMPSSTQEKEDCSLTLTHKQLHQIFIGPSTIDFGDVCVYSTTTKELHIINNLSVHIWIQIEIEVAELQETSPLSQVVPPLTKTHIPVVFETTTVGMFKTSFSYKINNQHIGHVLVIARAMPIELQLSTTELILNPIPGCLAGTEFRRTVTVCNPRNHPAGFTWRPVTGDRKSAFTIKPTRGFVEAYSDMECEVVWHPGFNTPETGQFILHVRKGNPINLKCSAKVTI</sequence>
<dbReference type="GO" id="GO:0005929">
    <property type="term" value="C:cilium"/>
    <property type="evidence" value="ECO:0007669"/>
    <property type="project" value="TreeGrafter"/>
</dbReference>
<dbReference type="EMBL" id="VXBI01005834">
    <property type="protein sequence ID" value="NWS84634.1"/>
    <property type="molecule type" value="Genomic_DNA"/>
</dbReference>
<dbReference type="AlphaFoldDB" id="A0A7K5IT21"/>
<evidence type="ECO:0000313" key="2">
    <source>
        <dbReference type="Proteomes" id="UP000523146"/>
    </source>
</evidence>
<protein>
    <submittedName>
        <fullName evidence="1">CFA47 protein</fullName>
    </submittedName>
</protein>
<dbReference type="GO" id="GO:0007288">
    <property type="term" value="P:sperm axoneme assembly"/>
    <property type="evidence" value="ECO:0007669"/>
    <property type="project" value="TreeGrafter"/>
</dbReference>
<comment type="caution">
    <text evidence="1">The sequence shown here is derived from an EMBL/GenBank/DDBJ whole genome shotgun (WGS) entry which is preliminary data.</text>
</comment>
<dbReference type="PANTHER" id="PTHR45912:SF3">
    <property type="entry name" value="CILIA- AND FLAGELLA-ASSOCIATED PROTEIN 47"/>
    <property type="match status" value="1"/>
</dbReference>